<keyword evidence="6 8" id="KW-1133">Transmembrane helix</keyword>
<feature type="transmembrane region" description="Helical" evidence="8">
    <location>
        <begin position="306"/>
        <end position="331"/>
    </location>
</feature>
<feature type="transmembrane region" description="Helical" evidence="8">
    <location>
        <begin position="397"/>
        <end position="422"/>
    </location>
</feature>
<dbReference type="SUPFAM" id="SSF161098">
    <property type="entry name" value="MetI-like"/>
    <property type="match status" value="2"/>
</dbReference>
<evidence type="ECO:0000256" key="1">
    <source>
        <dbReference type="ARBA" id="ARBA00004429"/>
    </source>
</evidence>
<dbReference type="PROSITE" id="PS50928">
    <property type="entry name" value="ABC_TM1"/>
    <property type="match status" value="2"/>
</dbReference>
<organism evidence="10 11">
    <name type="scientific">Gibbsiella quercinecans</name>
    <dbReference type="NCBI Taxonomy" id="929813"/>
    <lineage>
        <taxon>Bacteria</taxon>
        <taxon>Pseudomonadati</taxon>
        <taxon>Pseudomonadota</taxon>
        <taxon>Gammaproteobacteria</taxon>
        <taxon>Enterobacterales</taxon>
        <taxon>Yersiniaceae</taxon>
        <taxon>Gibbsiella</taxon>
    </lineage>
</organism>
<feature type="transmembrane region" description="Helical" evidence="8">
    <location>
        <begin position="199"/>
        <end position="222"/>
    </location>
</feature>
<evidence type="ECO:0000256" key="4">
    <source>
        <dbReference type="ARBA" id="ARBA00022519"/>
    </source>
</evidence>
<keyword evidence="3" id="KW-1003">Cell membrane</keyword>
<dbReference type="InterPro" id="IPR035906">
    <property type="entry name" value="MetI-like_sf"/>
</dbReference>
<evidence type="ECO:0000256" key="7">
    <source>
        <dbReference type="ARBA" id="ARBA00023136"/>
    </source>
</evidence>
<protein>
    <recommendedName>
        <fullName evidence="9">ABC transmembrane type-1 domain-containing protein</fullName>
    </recommendedName>
</protein>
<feature type="transmembrane region" description="Helical" evidence="8">
    <location>
        <begin position="155"/>
        <end position="178"/>
    </location>
</feature>
<dbReference type="GO" id="GO:0005886">
    <property type="term" value="C:plasma membrane"/>
    <property type="evidence" value="ECO:0007669"/>
    <property type="project" value="UniProtKB-SubCell"/>
</dbReference>
<feature type="transmembrane region" description="Helical" evidence="8">
    <location>
        <begin position="536"/>
        <end position="561"/>
    </location>
</feature>
<evidence type="ECO:0000256" key="6">
    <source>
        <dbReference type="ARBA" id="ARBA00022989"/>
    </source>
</evidence>
<gene>
    <name evidence="10" type="ORF">AWC35_01890</name>
</gene>
<keyword evidence="4" id="KW-0997">Cell inner membrane</keyword>
<accession>A0A250AW49</accession>
<evidence type="ECO:0000259" key="9">
    <source>
        <dbReference type="PROSITE" id="PS50928"/>
    </source>
</evidence>
<dbReference type="Gene3D" id="1.10.3720.10">
    <property type="entry name" value="MetI-like"/>
    <property type="match status" value="2"/>
</dbReference>
<evidence type="ECO:0000256" key="2">
    <source>
        <dbReference type="ARBA" id="ARBA00022448"/>
    </source>
</evidence>
<proteinExistence type="inferred from homology"/>
<dbReference type="EMBL" id="CP014136">
    <property type="protein sequence ID" value="ATA18203.1"/>
    <property type="molecule type" value="Genomic_DNA"/>
</dbReference>
<feature type="transmembrane region" description="Helical" evidence="8">
    <location>
        <begin position="75"/>
        <end position="93"/>
    </location>
</feature>
<keyword evidence="2 8" id="KW-0813">Transport</keyword>
<dbReference type="Proteomes" id="UP000217182">
    <property type="component" value="Chromosome"/>
</dbReference>
<dbReference type="PANTHER" id="PTHR43357">
    <property type="entry name" value="INNER MEMBRANE ABC TRANSPORTER PERMEASE PROTEIN YDCV"/>
    <property type="match status" value="1"/>
</dbReference>
<comment type="subcellular location">
    <subcellularLocation>
        <location evidence="1">Cell inner membrane</location>
        <topology evidence="1">Multi-pass membrane protein</topology>
    </subcellularLocation>
    <subcellularLocation>
        <location evidence="8">Cell membrane</location>
        <topology evidence="8">Multi-pass membrane protein</topology>
    </subcellularLocation>
</comment>
<comment type="similarity">
    <text evidence="8">Belongs to the binding-protein-dependent transport system permease family.</text>
</comment>
<evidence type="ECO:0000256" key="5">
    <source>
        <dbReference type="ARBA" id="ARBA00022692"/>
    </source>
</evidence>
<feature type="transmembrane region" description="Helical" evidence="8">
    <location>
        <begin position="434"/>
        <end position="457"/>
    </location>
</feature>
<feature type="transmembrane region" description="Helical" evidence="8">
    <location>
        <begin position="478"/>
        <end position="503"/>
    </location>
</feature>
<dbReference type="CDD" id="cd06261">
    <property type="entry name" value="TM_PBP2"/>
    <property type="match status" value="2"/>
</dbReference>
<name>A0A250AW49_9GAMM</name>
<reference evidence="10 11" key="1">
    <citation type="submission" date="2016-01" db="EMBL/GenBank/DDBJ databases">
        <authorList>
            <person name="Oliw E.H."/>
        </authorList>
    </citation>
    <scope>NUCLEOTIDE SEQUENCE [LARGE SCALE GENOMIC DNA]</scope>
    <source>
        <strain evidence="10 11">FRB97</strain>
    </source>
</reference>
<dbReference type="GO" id="GO:0055085">
    <property type="term" value="P:transmembrane transport"/>
    <property type="evidence" value="ECO:0007669"/>
    <property type="project" value="InterPro"/>
</dbReference>
<evidence type="ECO:0000256" key="8">
    <source>
        <dbReference type="RuleBase" id="RU363032"/>
    </source>
</evidence>
<feature type="transmembrane region" description="Helical" evidence="8">
    <location>
        <begin position="263"/>
        <end position="285"/>
    </location>
</feature>
<dbReference type="KEGG" id="gqu:AWC35_01890"/>
<dbReference type="InterPro" id="IPR000515">
    <property type="entry name" value="MetI-like"/>
</dbReference>
<feature type="transmembrane region" description="Helical" evidence="8">
    <location>
        <begin position="20"/>
        <end position="40"/>
    </location>
</feature>
<evidence type="ECO:0000256" key="3">
    <source>
        <dbReference type="ARBA" id="ARBA00022475"/>
    </source>
</evidence>
<keyword evidence="5 8" id="KW-0812">Transmembrane</keyword>
<dbReference type="PANTHER" id="PTHR43357:SF4">
    <property type="entry name" value="INNER MEMBRANE ABC TRANSPORTER PERMEASE PROTEIN YDCV"/>
    <property type="match status" value="1"/>
</dbReference>
<feature type="domain" description="ABC transmembrane type-1" evidence="9">
    <location>
        <begin position="69"/>
        <end position="279"/>
    </location>
</feature>
<feature type="transmembrane region" description="Helical" evidence="8">
    <location>
        <begin position="105"/>
        <end position="124"/>
    </location>
</feature>
<keyword evidence="7 8" id="KW-0472">Membrane</keyword>
<evidence type="ECO:0000313" key="10">
    <source>
        <dbReference type="EMBL" id="ATA18203.1"/>
    </source>
</evidence>
<feature type="domain" description="ABC transmembrane type-1" evidence="9">
    <location>
        <begin position="362"/>
        <end position="554"/>
    </location>
</feature>
<sequence>MGAFWSLLRRWRWKGRYYPILVLLILLLVWPAIMLLIGGFRSAPPGSPADWTVQAIPALLAKAELFQAIFNSFKLAVSATLPALILAILFAWLSQRTTMTLRRVITPAMMLVFAMPSLFYALAFDLFANRYNGYANSLINLLGGSQIFQVDAESWSGLIGVTFLRATAFIYLFIAPAFRGLDIAHEDASLTCGRGRLATFLLISLPMLAPAITGAVILSFVAGLHSFDTPLILGEPVGIRVIATEIYDMLVNSYPPAYAEASLLSVALVVFVALLCIVQSFIMGRRGYITVTGKRTTQPLLPLGKWAWAANTLVILFLLLAIVAPFLSLIYGALQPYPGVYGQISLMHFGRVFTQPGIWQAIITTLKLSVTVGAAAMVLAVMLCLTSRHFSPRIRSVVRFSTLLPYAMPGIVAALSVTWAWLSLPGLKLLYGTVWMMMLAFIVVVMPFAMQAANAVTSQLSHELGEAARIAGASMLQSVFQITGPLILPGFLVGWFFIAIIIAGNLDIPLLLGSPTLSTIASQTYLLQSQGQTGDAAALLICTLLLLIAVALIGAGIKFVWRRRHARLRQQPAPASSVLRPQESEYS</sequence>
<evidence type="ECO:0000313" key="11">
    <source>
        <dbReference type="Proteomes" id="UP000217182"/>
    </source>
</evidence>
<dbReference type="Pfam" id="PF00528">
    <property type="entry name" value="BPD_transp_1"/>
    <property type="match status" value="1"/>
</dbReference>
<dbReference type="AlphaFoldDB" id="A0A250AW49"/>
<keyword evidence="11" id="KW-1185">Reference proteome</keyword>
<feature type="transmembrane region" description="Helical" evidence="8">
    <location>
        <begin position="358"/>
        <end position="385"/>
    </location>
</feature>